<dbReference type="PANTHER" id="PTHR30055">
    <property type="entry name" value="HTH-TYPE TRANSCRIPTIONAL REGULATOR RUTR"/>
    <property type="match status" value="1"/>
</dbReference>
<dbReference type="InterPro" id="IPR050109">
    <property type="entry name" value="HTH-type_TetR-like_transc_reg"/>
</dbReference>
<dbReference type="Proteomes" id="UP000054078">
    <property type="component" value="Unassembled WGS sequence"/>
</dbReference>
<evidence type="ECO:0000313" key="7">
    <source>
        <dbReference type="Proteomes" id="UP000054078"/>
    </source>
</evidence>
<keyword evidence="3" id="KW-0804">Transcription</keyword>
<dbReference type="PRINTS" id="PR00455">
    <property type="entry name" value="HTHTETR"/>
</dbReference>
<comment type="caution">
    <text evidence="6">The sequence shown here is derived from an EMBL/GenBank/DDBJ whole genome shotgun (WGS) entry which is preliminary data.</text>
</comment>
<keyword evidence="7" id="KW-1185">Reference proteome</keyword>
<reference evidence="6 7" key="1">
    <citation type="submission" date="2015-12" db="EMBL/GenBank/DDBJ databases">
        <title>Draft Genome Sequence of Olsenella scatoligenes SK9K4T; a Producer of 3-Methylindole- (skatole) and 4-Methylphenol- (p-cresol) Isolated from Pig Feces.</title>
        <authorList>
            <person name="Li X."/>
            <person name="Borg B."/>
            <person name="Canibe N."/>
        </authorList>
    </citation>
    <scope>NUCLEOTIDE SEQUENCE [LARGE SCALE GENOMIC DNA]</scope>
    <source>
        <strain evidence="6 7">SK9K4</strain>
    </source>
</reference>
<evidence type="ECO:0000256" key="2">
    <source>
        <dbReference type="ARBA" id="ARBA00023125"/>
    </source>
</evidence>
<sequence>MSRKAQTDSGETKRSLVASATEEFAEYGYEGASLRQICSKAGVTTGALYFFFDSKEDLFKSVVSPLMTEFPSILATWIEHDLSVICDGKGEPTNVEQLPDGLAELLEQYPLVPKIVMSNRDNPVIKGYLDAKVDEIAQSIASRAERKDGHTSDGFSPRLLATMCADAFIEVLANDDDLDVIARHLSEVSAFVRGGLEATLKK</sequence>
<name>A0A100YWZ8_TRASO</name>
<dbReference type="InterPro" id="IPR023772">
    <property type="entry name" value="DNA-bd_HTH_TetR-type_CS"/>
</dbReference>
<keyword evidence="1" id="KW-0805">Transcription regulation</keyword>
<dbReference type="GO" id="GO:0000976">
    <property type="term" value="F:transcription cis-regulatory region binding"/>
    <property type="evidence" value="ECO:0007669"/>
    <property type="project" value="TreeGrafter"/>
</dbReference>
<proteinExistence type="predicted"/>
<feature type="DNA-binding region" description="H-T-H motif" evidence="4">
    <location>
        <begin position="33"/>
        <end position="52"/>
    </location>
</feature>
<dbReference type="InterPro" id="IPR001647">
    <property type="entry name" value="HTH_TetR"/>
</dbReference>
<dbReference type="Pfam" id="PF00440">
    <property type="entry name" value="TetR_N"/>
    <property type="match status" value="1"/>
</dbReference>
<dbReference type="PROSITE" id="PS01081">
    <property type="entry name" value="HTH_TETR_1"/>
    <property type="match status" value="1"/>
</dbReference>
<accession>A0A100YWZ8</accession>
<protein>
    <recommendedName>
        <fullName evidence="5">HTH tetR-type domain-containing protein</fullName>
    </recommendedName>
</protein>
<dbReference type="AlphaFoldDB" id="A0A100YWZ8"/>
<dbReference type="InterPro" id="IPR009057">
    <property type="entry name" value="Homeodomain-like_sf"/>
</dbReference>
<evidence type="ECO:0000256" key="4">
    <source>
        <dbReference type="PROSITE-ProRule" id="PRU00335"/>
    </source>
</evidence>
<dbReference type="STRING" id="1299998.AUL39_02535"/>
<evidence type="ECO:0000259" key="5">
    <source>
        <dbReference type="PROSITE" id="PS50977"/>
    </source>
</evidence>
<evidence type="ECO:0000256" key="1">
    <source>
        <dbReference type="ARBA" id="ARBA00023015"/>
    </source>
</evidence>
<evidence type="ECO:0000256" key="3">
    <source>
        <dbReference type="ARBA" id="ARBA00023163"/>
    </source>
</evidence>
<feature type="domain" description="HTH tetR-type" evidence="5">
    <location>
        <begin position="10"/>
        <end position="70"/>
    </location>
</feature>
<dbReference type="OrthoDB" id="3237195at2"/>
<dbReference type="GO" id="GO:0003700">
    <property type="term" value="F:DNA-binding transcription factor activity"/>
    <property type="evidence" value="ECO:0007669"/>
    <property type="project" value="TreeGrafter"/>
</dbReference>
<gene>
    <name evidence="6" type="ORF">AUL39_02535</name>
</gene>
<dbReference type="PROSITE" id="PS50977">
    <property type="entry name" value="HTH_TETR_2"/>
    <property type="match status" value="1"/>
</dbReference>
<dbReference type="RefSeq" id="WP_059053290.1">
    <property type="nucleotide sequence ID" value="NZ_LOJF01000001.1"/>
</dbReference>
<dbReference type="Gene3D" id="1.10.357.10">
    <property type="entry name" value="Tetracycline Repressor, domain 2"/>
    <property type="match status" value="1"/>
</dbReference>
<keyword evidence="2 4" id="KW-0238">DNA-binding</keyword>
<organism evidence="6 7">
    <name type="scientific">Tractidigestivibacter scatoligenes</name>
    <name type="common">Olsenella scatoligenes</name>
    <dbReference type="NCBI Taxonomy" id="1299998"/>
    <lineage>
        <taxon>Bacteria</taxon>
        <taxon>Bacillati</taxon>
        <taxon>Actinomycetota</taxon>
        <taxon>Coriobacteriia</taxon>
        <taxon>Coriobacteriales</taxon>
        <taxon>Atopobiaceae</taxon>
        <taxon>Tractidigestivibacter</taxon>
    </lineage>
</organism>
<dbReference type="EMBL" id="LOJF01000001">
    <property type="protein sequence ID" value="KUH59227.1"/>
    <property type="molecule type" value="Genomic_DNA"/>
</dbReference>
<evidence type="ECO:0000313" key="6">
    <source>
        <dbReference type="EMBL" id="KUH59227.1"/>
    </source>
</evidence>
<dbReference type="SUPFAM" id="SSF46689">
    <property type="entry name" value="Homeodomain-like"/>
    <property type="match status" value="1"/>
</dbReference>
<dbReference type="PANTHER" id="PTHR30055:SF234">
    <property type="entry name" value="HTH-TYPE TRANSCRIPTIONAL REGULATOR BETI"/>
    <property type="match status" value="1"/>
</dbReference>